<evidence type="ECO:0000313" key="3">
    <source>
        <dbReference type="Proteomes" id="UP001273531"/>
    </source>
</evidence>
<proteinExistence type="predicted"/>
<comment type="caution">
    <text evidence="2">The sequence shown here is derived from an EMBL/GenBank/DDBJ whole genome shotgun (WGS) entry which is preliminary data.</text>
</comment>
<evidence type="ECO:0000313" key="2">
    <source>
        <dbReference type="EMBL" id="MDV3457669.1"/>
    </source>
</evidence>
<reference evidence="2 3" key="1">
    <citation type="submission" date="2023-10" db="EMBL/GenBank/DDBJ databases">
        <title>Sphingomonas sp. HF-S4 16S ribosomal RNA gene Genome sequencing and assembly.</title>
        <authorList>
            <person name="Lee H."/>
        </authorList>
    </citation>
    <scope>NUCLEOTIDE SEQUENCE [LARGE SCALE GENOMIC DNA]</scope>
    <source>
        <strain evidence="2 3">HF-S4</strain>
    </source>
</reference>
<protein>
    <submittedName>
        <fullName evidence="2">Uncharacterized protein</fullName>
    </submittedName>
</protein>
<organism evidence="2 3">
    <name type="scientific">Sphingomonas agrestis</name>
    <dbReference type="NCBI Taxonomy" id="3080540"/>
    <lineage>
        <taxon>Bacteria</taxon>
        <taxon>Pseudomonadati</taxon>
        <taxon>Pseudomonadota</taxon>
        <taxon>Alphaproteobacteria</taxon>
        <taxon>Sphingomonadales</taxon>
        <taxon>Sphingomonadaceae</taxon>
        <taxon>Sphingomonas</taxon>
    </lineage>
</organism>
<dbReference type="Proteomes" id="UP001273531">
    <property type="component" value="Unassembled WGS sequence"/>
</dbReference>
<dbReference type="EMBL" id="JAWJEJ010000001">
    <property type="protein sequence ID" value="MDV3457669.1"/>
    <property type="molecule type" value="Genomic_DNA"/>
</dbReference>
<dbReference type="RefSeq" id="WP_317226800.1">
    <property type="nucleotide sequence ID" value="NZ_JAWJEJ010000001.1"/>
</dbReference>
<feature type="region of interest" description="Disordered" evidence="1">
    <location>
        <begin position="1"/>
        <end position="61"/>
    </location>
</feature>
<feature type="compositionally biased region" description="Polar residues" evidence="1">
    <location>
        <begin position="16"/>
        <end position="27"/>
    </location>
</feature>
<sequence>MSGLLSNMFGDDEGQDAQSSQEAQSYDASGDAGLDLSPTVNLGHEASGSYENLDGSTTEWSSDTDITATVDVSAALGAVAAYETESDAN</sequence>
<accession>A0ABU3Y8G5</accession>
<keyword evidence="3" id="KW-1185">Reference proteome</keyword>
<name>A0ABU3Y8G5_9SPHN</name>
<evidence type="ECO:0000256" key="1">
    <source>
        <dbReference type="SAM" id="MobiDB-lite"/>
    </source>
</evidence>
<gene>
    <name evidence="2" type="ORF">RZN05_11790</name>
</gene>